<organism evidence="3 4">
    <name type="scientific">Cryptosporidium ubiquitum</name>
    <dbReference type="NCBI Taxonomy" id="857276"/>
    <lineage>
        <taxon>Eukaryota</taxon>
        <taxon>Sar</taxon>
        <taxon>Alveolata</taxon>
        <taxon>Apicomplexa</taxon>
        <taxon>Conoidasida</taxon>
        <taxon>Coccidia</taxon>
        <taxon>Eucoccidiorida</taxon>
        <taxon>Eimeriorina</taxon>
        <taxon>Cryptosporidiidae</taxon>
        <taxon>Cryptosporidium</taxon>
    </lineage>
</organism>
<keyword evidence="1" id="KW-0175">Coiled coil</keyword>
<evidence type="ECO:0000256" key="2">
    <source>
        <dbReference type="SAM" id="SignalP"/>
    </source>
</evidence>
<dbReference type="RefSeq" id="XP_028873011.1">
    <property type="nucleotide sequence ID" value="XM_029018257.1"/>
</dbReference>
<sequence length="93" mass="10684">MNAFNFSKLAFIFIIFAFFGNFENTGNEISKTTFEQSFVRLKLRKMSSSEKKSLQNQMKILEQKVKDAKLAGNEEKASYFQGKIDSAKKKLAE</sequence>
<dbReference type="AlphaFoldDB" id="A0A1J4M9K5"/>
<comment type="caution">
    <text evidence="3">The sequence shown here is derived from an EMBL/GenBank/DDBJ whole genome shotgun (WGS) entry which is preliminary data.</text>
</comment>
<feature type="chain" id="PRO_5012904713" evidence="2">
    <location>
        <begin position="23"/>
        <end position="93"/>
    </location>
</feature>
<feature type="coiled-coil region" evidence="1">
    <location>
        <begin position="44"/>
        <end position="71"/>
    </location>
</feature>
<keyword evidence="4" id="KW-1185">Reference proteome</keyword>
<evidence type="ECO:0000256" key="1">
    <source>
        <dbReference type="SAM" id="Coils"/>
    </source>
</evidence>
<keyword evidence="2" id="KW-0732">Signal</keyword>
<accession>A0A1J4M9K5</accession>
<dbReference type="Proteomes" id="UP000186176">
    <property type="component" value="Unassembled WGS sequence"/>
</dbReference>
<evidence type="ECO:0000313" key="4">
    <source>
        <dbReference type="Proteomes" id="UP000186176"/>
    </source>
</evidence>
<reference evidence="3 4" key="1">
    <citation type="submission" date="2016-10" db="EMBL/GenBank/DDBJ databases">
        <title>Reductive evolution of mitochondrial metabolism and differential evolution of invasion-related proteins in Cryptosporidium.</title>
        <authorList>
            <person name="Liu S."/>
            <person name="Roellig D.M."/>
            <person name="Guo Y."/>
            <person name="Li N."/>
            <person name="Frace M.A."/>
            <person name="Tang K."/>
            <person name="Zhang L."/>
            <person name="Feng Y."/>
            <person name="Xiao L."/>
        </authorList>
    </citation>
    <scope>NUCLEOTIDE SEQUENCE [LARGE SCALE GENOMIC DNA]</scope>
    <source>
        <strain evidence="3">39726</strain>
    </source>
</reference>
<proteinExistence type="predicted"/>
<name>A0A1J4M9K5_9CRYT</name>
<feature type="signal peptide" evidence="2">
    <location>
        <begin position="1"/>
        <end position="22"/>
    </location>
</feature>
<gene>
    <name evidence="3" type="ORF">cubi_01245</name>
</gene>
<protein>
    <submittedName>
        <fullName evidence="3">Uncharacterized protein</fullName>
    </submittedName>
</protein>
<evidence type="ECO:0000313" key="3">
    <source>
        <dbReference type="EMBL" id="OII70904.1"/>
    </source>
</evidence>
<dbReference type="EMBL" id="LRBP01000036">
    <property type="protein sequence ID" value="OII70904.1"/>
    <property type="molecule type" value="Genomic_DNA"/>
</dbReference>
<dbReference type="GeneID" id="39978036"/>
<dbReference type="VEuPathDB" id="CryptoDB:cubi_01245"/>
<dbReference type="OrthoDB" id="343553at2759"/>